<feature type="region of interest" description="Disordered" evidence="1">
    <location>
        <begin position="31"/>
        <end position="55"/>
    </location>
</feature>
<feature type="compositionally biased region" description="Basic and acidic residues" evidence="1">
    <location>
        <begin position="329"/>
        <end position="351"/>
    </location>
</feature>
<feature type="compositionally biased region" description="Basic and acidic residues" evidence="1">
    <location>
        <begin position="277"/>
        <end position="317"/>
    </location>
</feature>
<evidence type="ECO:0000313" key="2">
    <source>
        <dbReference type="EMBL" id="KOC62281.1"/>
    </source>
</evidence>
<organism evidence="2 3">
    <name type="scientific">Habropoda laboriosa</name>
    <dbReference type="NCBI Taxonomy" id="597456"/>
    <lineage>
        <taxon>Eukaryota</taxon>
        <taxon>Metazoa</taxon>
        <taxon>Ecdysozoa</taxon>
        <taxon>Arthropoda</taxon>
        <taxon>Hexapoda</taxon>
        <taxon>Insecta</taxon>
        <taxon>Pterygota</taxon>
        <taxon>Neoptera</taxon>
        <taxon>Endopterygota</taxon>
        <taxon>Hymenoptera</taxon>
        <taxon>Apocrita</taxon>
        <taxon>Aculeata</taxon>
        <taxon>Apoidea</taxon>
        <taxon>Anthophila</taxon>
        <taxon>Apidae</taxon>
        <taxon>Habropoda</taxon>
    </lineage>
</organism>
<feature type="region of interest" description="Disordered" evidence="1">
    <location>
        <begin position="273"/>
        <end position="351"/>
    </location>
</feature>
<proteinExistence type="predicted"/>
<dbReference type="EMBL" id="KQ414735">
    <property type="protein sequence ID" value="KOC62281.1"/>
    <property type="molecule type" value="Genomic_DNA"/>
</dbReference>
<gene>
    <name evidence="2" type="ORF">WH47_04039</name>
</gene>
<dbReference type="Proteomes" id="UP000053825">
    <property type="component" value="Unassembled WGS sequence"/>
</dbReference>
<feature type="region of interest" description="Disordered" evidence="1">
    <location>
        <begin position="100"/>
        <end position="121"/>
    </location>
</feature>
<protein>
    <submittedName>
        <fullName evidence="2">Uncharacterized protein</fullName>
    </submittedName>
</protein>
<name>A0A0L7QUY4_9HYME</name>
<accession>A0A0L7QUY4</accession>
<evidence type="ECO:0000256" key="1">
    <source>
        <dbReference type="SAM" id="MobiDB-lite"/>
    </source>
</evidence>
<evidence type="ECO:0000313" key="3">
    <source>
        <dbReference type="Proteomes" id="UP000053825"/>
    </source>
</evidence>
<keyword evidence="3" id="KW-1185">Reference proteome</keyword>
<dbReference type="OrthoDB" id="6138985at2759"/>
<reference evidence="2 3" key="1">
    <citation type="submission" date="2015-07" db="EMBL/GenBank/DDBJ databases">
        <title>The genome of Habropoda laboriosa.</title>
        <authorList>
            <person name="Pan H."/>
            <person name="Kapheim K."/>
        </authorList>
    </citation>
    <scope>NUCLEOTIDE SEQUENCE [LARGE SCALE GENOMIC DNA]</scope>
    <source>
        <strain evidence="2">0110345459</strain>
    </source>
</reference>
<sequence length="379" mass="43912">MGSTVGLSAVPHQTMEESLKSAYNDLRSFKYHGGEGEKKFDRDHQGDREIEEEDEEIEFLPNENGQLETVGNGFQDLNNKLLERALINYLQNIPQQEEPVTSLFRERERSSSRKRGSGSERLNVDNKELAKFFLEELQDGSYNVGDVENEGYMDGRQMLYDRYRGDRTNKPHENSGPMSWGELLNKESVVRGQDRETNENDFTNREQDSNLLYLSLGEQRNVNGGYPMGRSMKIYRNMAKRYPMAKRSPKPIPAKKQVTDPKVAQDLGALFGTQSVDNKENHTHNHDHEHEHRDAREHNHDLDHEHDHRDQHKHESSSESPKNMAENLKANDRGYEKEAIERKDKLDQQDIKQKIIKDLIIEEALRNADSEDSIDLQKV</sequence>
<feature type="compositionally biased region" description="Basic and acidic residues" evidence="1">
    <location>
        <begin position="32"/>
        <end position="48"/>
    </location>
</feature>
<dbReference type="AlphaFoldDB" id="A0A0L7QUY4"/>